<accession>A0ABV5I5T9</accession>
<dbReference type="EMBL" id="JBHMEC010000038">
    <property type="protein sequence ID" value="MFB9151659.1"/>
    <property type="molecule type" value="Genomic_DNA"/>
</dbReference>
<protein>
    <submittedName>
        <fullName evidence="1">Uncharacterized protein</fullName>
    </submittedName>
</protein>
<proteinExistence type="predicted"/>
<evidence type="ECO:0000313" key="1">
    <source>
        <dbReference type="EMBL" id="MFB9151659.1"/>
    </source>
</evidence>
<dbReference type="Proteomes" id="UP001589670">
    <property type="component" value="Unassembled WGS sequence"/>
</dbReference>
<keyword evidence="2" id="KW-1185">Reference proteome</keyword>
<sequence length="56" mass="6305">MNDNEDEVTVTITLSRKAYEKAERQAKDPRGPMGEMAGFVSATEYIERIVEVALED</sequence>
<evidence type="ECO:0000313" key="2">
    <source>
        <dbReference type="Proteomes" id="UP001589670"/>
    </source>
</evidence>
<organism evidence="1 2">
    <name type="scientific">Roseovarius ramblicola</name>
    <dbReference type="NCBI Taxonomy" id="2022336"/>
    <lineage>
        <taxon>Bacteria</taxon>
        <taxon>Pseudomonadati</taxon>
        <taxon>Pseudomonadota</taxon>
        <taxon>Alphaproteobacteria</taxon>
        <taxon>Rhodobacterales</taxon>
        <taxon>Roseobacteraceae</taxon>
        <taxon>Roseovarius</taxon>
    </lineage>
</organism>
<dbReference type="RefSeq" id="WP_377071290.1">
    <property type="nucleotide sequence ID" value="NZ_JBHMEC010000038.1"/>
</dbReference>
<reference evidence="1 2" key="1">
    <citation type="submission" date="2024-09" db="EMBL/GenBank/DDBJ databases">
        <authorList>
            <person name="Sun Q."/>
            <person name="Mori K."/>
        </authorList>
    </citation>
    <scope>NUCLEOTIDE SEQUENCE [LARGE SCALE GENOMIC DNA]</scope>
    <source>
        <strain evidence="1 2">CECT 9424</strain>
    </source>
</reference>
<gene>
    <name evidence="1" type="ORF">ACFFU4_18065</name>
</gene>
<name>A0ABV5I5T9_9RHOB</name>
<comment type="caution">
    <text evidence="1">The sequence shown here is derived from an EMBL/GenBank/DDBJ whole genome shotgun (WGS) entry which is preliminary data.</text>
</comment>